<dbReference type="EMBL" id="NBNE01009898">
    <property type="protein sequence ID" value="OWY97958.1"/>
    <property type="molecule type" value="Genomic_DNA"/>
</dbReference>
<keyword evidence="2" id="KW-1185">Reference proteome</keyword>
<dbReference type="AlphaFoldDB" id="A0A225UYQ5"/>
<name>A0A225UYQ5_9STRA</name>
<evidence type="ECO:0000313" key="2">
    <source>
        <dbReference type="Proteomes" id="UP000198211"/>
    </source>
</evidence>
<gene>
    <name evidence="1" type="ORF">PHMEG_00031395</name>
</gene>
<reference evidence="2" key="1">
    <citation type="submission" date="2017-03" db="EMBL/GenBank/DDBJ databases">
        <title>Phytopthora megakarya and P. palmivora, two closely related causual agents of cacao black pod achieved similar genome size and gene model numbers by different mechanisms.</title>
        <authorList>
            <person name="Ali S."/>
            <person name="Shao J."/>
            <person name="Larry D.J."/>
            <person name="Kronmiller B."/>
            <person name="Shen D."/>
            <person name="Strem M.D."/>
            <person name="Melnick R.L."/>
            <person name="Guiltinan M.J."/>
            <person name="Tyler B.M."/>
            <person name="Meinhardt L.W."/>
            <person name="Bailey B.A."/>
        </authorList>
    </citation>
    <scope>NUCLEOTIDE SEQUENCE [LARGE SCALE GENOMIC DNA]</scope>
    <source>
        <strain evidence="2">zdho120</strain>
    </source>
</reference>
<comment type="caution">
    <text evidence="1">The sequence shown here is derived from an EMBL/GenBank/DDBJ whole genome shotgun (WGS) entry which is preliminary data.</text>
</comment>
<proteinExistence type="predicted"/>
<dbReference type="Proteomes" id="UP000198211">
    <property type="component" value="Unassembled WGS sequence"/>
</dbReference>
<evidence type="ECO:0000313" key="1">
    <source>
        <dbReference type="EMBL" id="OWY97958.1"/>
    </source>
</evidence>
<organism evidence="1 2">
    <name type="scientific">Phytophthora megakarya</name>
    <dbReference type="NCBI Taxonomy" id="4795"/>
    <lineage>
        <taxon>Eukaryota</taxon>
        <taxon>Sar</taxon>
        <taxon>Stramenopiles</taxon>
        <taxon>Oomycota</taxon>
        <taxon>Peronosporomycetes</taxon>
        <taxon>Peronosporales</taxon>
        <taxon>Peronosporaceae</taxon>
        <taxon>Phytophthora</taxon>
    </lineage>
</organism>
<dbReference type="OrthoDB" id="441971at2759"/>
<sequence length="190" mass="21845">MTGTGHSSPSTAGKPRTDLNLWDWLNAFTELGKIVSRLSCKTNDKLIGTYGSIYSYNSAQHSTVALSPNELMMGRRLRAPNELLRRTEVAEAGELPAYHENLLRVMKRSHECAELARKREQERQARYYNRRIRNRREFHAGDLVWMHNPPRGKKATKFGHQYLQREGKAGKSGDYHLSSAITTQSRYLIR</sequence>
<accession>A0A225UYQ5</accession>
<protein>
    <submittedName>
        <fullName evidence="1">Uncharacterized protein</fullName>
    </submittedName>
</protein>